<evidence type="ECO:0000256" key="1">
    <source>
        <dbReference type="SAM" id="SignalP"/>
    </source>
</evidence>
<reference evidence="2" key="2">
    <citation type="submission" date="2022-06" db="UniProtKB">
        <authorList>
            <consortium name="EnsemblMetazoa"/>
        </authorList>
    </citation>
    <scope>IDENTIFICATION</scope>
    <source>
        <strain evidence="2">DF5081</strain>
    </source>
</reference>
<organism evidence="2 3">
    <name type="scientific">Caenorhabditis japonica</name>
    <dbReference type="NCBI Taxonomy" id="281687"/>
    <lineage>
        <taxon>Eukaryota</taxon>
        <taxon>Metazoa</taxon>
        <taxon>Ecdysozoa</taxon>
        <taxon>Nematoda</taxon>
        <taxon>Chromadorea</taxon>
        <taxon>Rhabditida</taxon>
        <taxon>Rhabditina</taxon>
        <taxon>Rhabditomorpha</taxon>
        <taxon>Rhabditoidea</taxon>
        <taxon>Rhabditidae</taxon>
        <taxon>Peloderinae</taxon>
        <taxon>Caenorhabditis</taxon>
    </lineage>
</organism>
<keyword evidence="3" id="KW-1185">Reference proteome</keyword>
<evidence type="ECO:0000313" key="3">
    <source>
        <dbReference type="Proteomes" id="UP000005237"/>
    </source>
</evidence>
<keyword evidence="1" id="KW-0732">Signal</keyword>
<protein>
    <submittedName>
        <fullName evidence="2">Uncharacterized protein</fullName>
    </submittedName>
</protein>
<feature type="chain" id="PRO_5035713935" evidence="1">
    <location>
        <begin position="21"/>
        <end position="103"/>
    </location>
</feature>
<dbReference type="Proteomes" id="UP000005237">
    <property type="component" value="Unassembled WGS sequence"/>
</dbReference>
<reference evidence="3" key="1">
    <citation type="submission" date="2010-08" db="EMBL/GenBank/DDBJ databases">
        <authorList>
            <consortium name="Caenorhabditis japonica Sequencing Consortium"/>
            <person name="Wilson R.K."/>
        </authorList>
    </citation>
    <scope>NUCLEOTIDE SEQUENCE [LARGE SCALE GENOMIC DNA]</scope>
    <source>
        <strain evidence="3">DF5081</strain>
    </source>
</reference>
<evidence type="ECO:0000313" key="2">
    <source>
        <dbReference type="EnsemblMetazoa" id="CJA38928.1"/>
    </source>
</evidence>
<name>A0A8R1EP54_CAEJA</name>
<accession>A0A8R1EP54</accession>
<feature type="signal peptide" evidence="1">
    <location>
        <begin position="1"/>
        <end position="20"/>
    </location>
</feature>
<sequence length="103" mass="11705">MCRPSATFAPLFCSPSLILSNLCIVIMRKKGCEDDDGGDDTWIGSRDVTKWIYKMWNNKNTCQLGNELTFENVANRQTCNNGIESVKEVIYMKCNYVQSIPLD</sequence>
<dbReference type="AlphaFoldDB" id="A0A8R1EP54"/>
<dbReference type="EnsemblMetazoa" id="CJA38928.1">
    <property type="protein sequence ID" value="CJA38928.1"/>
    <property type="gene ID" value="WBGene00214775"/>
</dbReference>
<proteinExistence type="predicted"/>